<dbReference type="Proteomes" id="UP000037510">
    <property type="component" value="Unassembled WGS sequence"/>
</dbReference>
<dbReference type="STRING" id="104452.A0A0L7L3S2"/>
<accession>A0A0L7L3S2</accession>
<dbReference type="PANTHER" id="PTHR44809">
    <property type="match status" value="1"/>
</dbReference>
<keyword evidence="1" id="KW-0812">Transmembrane</keyword>
<evidence type="ECO:0000313" key="3">
    <source>
        <dbReference type="Proteomes" id="UP000037510"/>
    </source>
</evidence>
<dbReference type="InterPro" id="IPR052943">
    <property type="entry name" value="TMTC_O-mannosyl-trnsfr"/>
</dbReference>
<dbReference type="PANTHER" id="PTHR44809:SF1">
    <property type="entry name" value="PROTEIN O-MANNOSYL-TRANSFERASE TMTC1"/>
    <property type="match status" value="1"/>
</dbReference>
<feature type="transmembrane region" description="Helical" evidence="1">
    <location>
        <begin position="42"/>
        <end position="63"/>
    </location>
</feature>
<organism evidence="2 3">
    <name type="scientific">Operophtera brumata</name>
    <name type="common">Winter moth</name>
    <name type="synonym">Phalaena brumata</name>
    <dbReference type="NCBI Taxonomy" id="104452"/>
    <lineage>
        <taxon>Eukaryota</taxon>
        <taxon>Metazoa</taxon>
        <taxon>Ecdysozoa</taxon>
        <taxon>Arthropoda</taxon>
        <taxon>Hexapoda</taxon>
        <taxon>Insecta</taxon>
        <taxon>Pterygota</taxon>
        <taxon>Neoptera</taxon>
        <taxon>Endopterygota</taxon>
        <taxon>Lepidoptera</taxon>
        <taxon>Glossata</taxon>
        <taxon>Ditrysia</taxon>
        <taxon>Geometroidea</taxon>
        <taxon>Geometridae</taxon>
        <taxon>Larentiinae</taxon>
        <taxon>Operophtera</taxon>
    </lineage>
</organism>
<protein>
    <submittedName>
        <fullName evidence="2">Smile protein</fullName>
    </submittedName>
</protein>
<dbReference type="EMBL" id="JTDY01003198">
    <property type="protein sequence ID" value="KOB69971.1"/>
    <property type="molecule type" value="Genomic_DNA"/>
</dbReference>
<keyword evidence="3" id="KW-1185">Reference proteome</keyword>
<dbReference type="AlphaFoldDB" id="A0A0L7L3S2"/>
<proteinExistence type="predicted"/>
<gene>
    <name evidence="2" type="ORF">OBRU01_16482</name>
</gene>
<sequence length="87" mass="9695">MLAKETGLTVLLFNVAFDLYRCWSHVARSSSPVKWRWKCDSFFGRVIRALAALALLVGVRLALLQGSLPAFSPQDNPPAFHPSIIVR</sequence>
<evidence type="ECO:0000313" key="2">
    <source>
        <dbReference type="EMBL" id="KOB69971.1"/>
    </source>
</evidence>
<evidence type="ECO:0000256" key="1">
    <source>
        <dbReference type="SAM" id="Phobius"/>
    </source>
</evidence>
<name>A0A0L7L3S2_OPEBR</name>
<keyword evidence="1" id="KW-0472">Membrane</keyword>
<keyword evidence="1" id="KW-1133">Transmembrane helix</keyword>
<comment type="caution">
    <text evidence="2">The sequence shown here is derived from an EMBL/GenBank/DDBJ whole genome shotgun (WGS) entry which is preliminary data.</text>
</comment>
<reference evidence="2 3" key="1">
    <citation type="journal article" date="2015" name="Genome Biol. Evol.">
        <title>The genome of winter moth (Operophtera brumata) provides a genomic perspective on sexual dimorphism and phenology.</title>
        <authorList>
            <person name="Derks M.F."/>
            <person name="Smit S."/>
            <person name="Salis L."/>
            <person name="Schijlen E."/>
            <person name="Bossers A."/>
            <person name="Mateman C."/>
            <person name="Pijl A.S."/>
            <person name="de Ridder D."/>
            <person name="Groenen M.A."/>
            <person name="Visser M.E."/>
            <person name="Megens H.J."/>
        </authorList>
    </citation>
    <scope>NUCLEOTIDE SEQUENCE [LARGE SCALE GENOMIC DNA]</scope>
    <source>
        <strain evidence="2">WM2013NL</strain>
        <tissue evidence="2">Head and thorax</tissue>
    </source>
</reference>